<accession>A0A0P8D9A3</accession>
<dbReference type="STRING" id="1666911.HLUCCA11_20885"/>
<reference evidence="1 2" key="1">
    <citation type="submission" date="2015-09" db="EMBL/GenBank/DDBJ databases">
        <title>Identification and resolution of microdiversity through metagenomic sequencing of parallel consortia.</title>
        <authorList>
            <person name="Nelson W.C."/>
            <person name="Romine M.F."/>
            <person name="Lindemann S.R."/>
        </authorList>
    </citation>
    <scope>NUCLEOTIDE SEQUENCE [LARGE SCALE GENOMIC DNA]</scope>
    <source>
        <strain evidence="1">Ana</strain>
    </source>
</reference>
<proteinExistence type="predicted"/>
<gene>
    <name evidence="1" type="ORF">HLUCCA11_20885</name>
</gene>
<dbReference type="Proteomes" id="UP000050465">
    <property type="component" value="Unassembled WGS sequence"/>
</dbReference>
<name>A0A0P8D9A3_9CYAN</name>
<dbReference type="AlphaFoldDB" id="A0A0P8D9A3"/>
<evidence type="ECO:0000313" key="1">
    <source>
        <dbReference type="EMBL" id="KPQ32676.1"/>
    </source>
</evidence>
<comment type="caution">
    <text evidence="1">The sequence shown here is derived from an EMBL/GenBank/DDBJ whole genome shotgun (WGS) entry which is preliminary data.</text>
</comment>
<dbReference type="EMBL" id="LJZR01000049">
    <property type="protein sequence ID" value="KPQ32676.1"/>
    <property type="molecule type" value="Genomic_DNA"/>
</dbReference>
<sequence length="133" mass="15587">MLLNRQMSQESFNLYAPHFTRVALFMKQDVAPHPLHIGFFRSVSIVLEPNDLSQMVLKLFGAWFHHHPSTIHVFDDTYSDIRTHLKICGKFLQIHLEQLIMQKVSSYPPDLGRSQEFFLISTCIWVDMRKNSV</sequence>
<organism evidence="1 2">
    <name type="scientific">Phormidesmis priestleyi Ana</name>
    <dbReference type="NCBI Taxonomy" id="1666911"/>
    <lineage>
        <taxon>Bacteria</taxon>
        <taxon>Bacillati</taxon>
        <taxon>Cyanobacteriota</taxon>
        <taxon>Cyanophyceae</taxon>
        <taxon>Leptolyngbyales</taxon>
        <taxon>Leptolyngbyaceae</taxon>
        <taxon>Phormidesmis</taxon>
    </lineage>
</organism>
<protein>
    <submittedName>
        <fullName evidence="1">Uncharacterized protein</fullName>
    </submittedName>
</protein>
<evidence type="ECO:0000313" key="2">
    <source>
        <dbReference type="Proteomes" id="UP000050465"/>
    </source>
</evidence>